<dbReference type="Proteomes" id="UP000294933">
    <property type="component" value="Unassembled WGS sequence"/>
</dbReference>
<evidence type="ECO:0000256" key="1">
    <source>
        <dbReference type="SAM" id="MobiDB-lite"/>
    </source>
</evidence>
<reference evidence="2 3" key="1">
    <citation type="submission" date="2018-06" db="EMBL/GenBank/DDBJ databases">
        <title>A transcriptomic atlas of mushroom development highlights an independent origin of complex multicellularity.</title>
        <authorList>
            <consortium name="DOE Joint Genome Institute"/>
            <person name="Krizsan K."/>
            <person name="Almasi E."/>
            <person name="Merenyi Z."/>
            <person name="Sahu N."/>
            <person name="Viragh M."/>
            <person name="Koszo T."/>
            <person name="Mondo S."/>
            <person name="Kiss B."/>
            <person name="Balint B."/>
            <person name="Kues U."/>
            <person name="Barry K."/>
            <person name="Hegedus J.C."/>
            <person name="Henrissat B."/>
            <person name="Johnson J."/>
            <person name="Lipzen A."/>
            <person name="Ohm R."/>
            <person name="Nagy I."/>
            <person name="Pangilinan J."/>
            <person name="Yan J."/>
            <person name="Xiong Y."/>
            <person name="Grigoriev I.V."/>
            <person name="Hibbett D.S."/>
            <person name="Nagy L.G."/>
        </authorList>
    </citation>
    <scope>NUCLEOTIDE SEQUENCE [LARGE SCALE GENOMIC DNA]</scope>
    <source>
        <strain evidence="2 3">SZMC22713</strain>
    </source>
</reference>
<gene>
    <name evidence="2" type="ORF">BD410DRAFT_845332</name>
</gene>
<organism evidence="2 3">
    <name type="scientific">Rickenella mellea</name>
    <dbReference type="NCBI Taxonomy" id="50990"/>
    <lineage>
        <taxon>Eukaryota</taxon>
        <taxon>Fungi</taxon>
        <taxon>Dikarya</taxon>
        <taxon>Basidiomycota</taxon>
        <taxon>Agaricomycotina</taxon>
        <taxon>Agaricomycetes</taxon>
        <taxon>Hymenochaetales</taxon>
        <taxon>Rickenellaceae</taxon>
        <taxon>Rickenella</taxon>
    </lineage>
</organism>
<keyword evidence="3" id="KW-1185">Reference proteome</keyword>
<feature type="compositionally biased region" description="Pro residues" evidence="1">
    <location>
        <begin position="72"/>
        <end position="85"/>
    </location>
</feature>
<accession>A0A4Y7PJX0</accession>
<dbReference type="EMBL" id="ML170282">
    <property type="protein sequence ID" value="TDL15291.1"/>
    <property type="molecule type" value="Genomic_DNA"/>
</dbReference>
<proteinExistence type="predicted"/>
<sequence>MAAHTHRAARAEDTVARLIELRAPRARVPIFWVLETVSAPDTRLTRTKYHLPTDLSPRAPPSPSAHRSTTAAPPPPQPFPSPLYRPLPSLASTAAGSRSLCVSPRS</sequence>
<feature type="region of interest" description="Disordered" evidence="1">
    <location>
        <begin position="43"/>
        <end position="106"/>
    </location>
</feature>
<dbReference type="VEuPathDB" id="FungiDB:BD410DRAFT_845332"/>
<evidence type="ECO:0000313" key="2">
    <source>
        <dbReference type="EMBL" id="TDL15291.1"/>
    </source>
</evidence>
<name>A0A4Y7PJX0_9AGAM</name>
<protein>
    <submittedName>
        <fullName evidence="2">Uncharacterized protein</fullName>
    </submittedName>
</protein>
<dbReference type="AlphaFoldDB" id="A0A4Y7PJX0"/>
<evidence type="ECO:0000313" key="3">
    <source>
        <dbReference type="Proteomes" id="UP000294933"/>
    </source>
</evidence>